<reference evidence="1" key="2">
    <citation type="journal article" date="2023" name="IMA Fungus">
        <title>Comparative genomic study of the Penicillium genus elucidates a diverse pangenome and 15 lateral gene transfer events.</title>
        <authorList>
            <person name="Petersen C."/>
            <person name="Sorensen T."/>
            <person name="Nielsen M.R."/>
            <person name="Sondergaard T.E."/>
            <person name="Sorensen J.L."/>
            <person name="Fitzpatrick D.A."/>
            <person name="Frisvad J.C."/>
            <person name="Nielsen K.L."/>
        </authorList>
    </citation>
    <scope>NUCLEOTIDE SEQUENCE</scope>
    <source>
        <strain evidence="1">IBT 29864</strain>
    </source>
</reference>
<proteinExistence type="predicted"/>
<dbReference type="OrthoDB" id="5315444at2759"/>
<dbReference type="AlphaFoldDB" id="A0A9W9S3M1"/>
<dbReference type="Proteomes" id="UP001147782">
    <property type="component" value="Unassembled WGS sequence"/>
</dbReference>
<sequence length="177" mass="20915">MANLRKYYVNELIQLYMDTITPQCREDRVDHMWTQILLYYFSIDQPFGIEREVYTAETELRRVDLVVTSVRGNQIYKTLFLEAKRHPAPSRAITPDAWASVRAQLQRNIDKWTDRNKDTTVFGLTAIGLYVKFFIIPKRETELRPFKVTDRPYSLRHDSERGHEILSQIKDFIAASL</sequence>
<protein>
    <submittedName>
        <fullName evidence="1">Uncharacterized protein</fullName>
    </submittedName>
</protein>
<keyword evidence="2" id="KW-1185">Reference proteome</keyword>
<organism evidence="1 2">
    <name type="scientific">Penicillium cataractarum</name>
    <dbReference type="NCBI Taxonomy" id="2100454"/>
    <lineage>
        <taxon>Eukaryota</taxon>
        <taxon>Fungi</taxon>
        <taxon>Dikarya</taxon>
        <taxon>Ascomycota</taxon>
        <taxon>Pezizomycotina</taxon>
        <taxon>Eurotiomycetes</taxon>
        <taxon>Eurotiomycetidae</taxon>
        <taxon>Eurotiales</taxon>
        <taxon>Aspergillaceae</taxon>
        <taxon>Penicillium</taxon>
    </lineage>
</organism>
<dbReference type="EMBL" id="JAPZBS010000007">
    <property type="protein sequence ID" value="KAJ5368983.1"/>
    <property type="molecule type" value="Genomic_DNA"/>
</dbReference>
<name>A0A9W9S3M1_9EURO</name>
<evidence type="ECO:0000313" key="2">
    <source>
        <dbReference type="Proteomes" id="UP001147782"/>
    </source>
</evidence>
<dbReference type="GeneID" id="81440841"/>
<gene>
    <name evidence="1" type="ORF">N7496_008743</name>
</gene>
<dbReference type="RefSeq" id="XP_056553725.1">
    <property type="nucleotide sequence ID" value="XM_056701662.1"/>
</dbReference>
<accession>A0A9W9S3M1</accession>
<comment type="caution">
    <text evidence="1">The sequence shown here is derived from an EMBL/GenBank/DDBJ whole genome shotgun (WGS) entry which is preliminary data.</text>
</comment>
<reference evidence="1" key="1">
    <citation type="submission" date="2022-11" db="EMBL/GenBank/DDBJ databases">
        <authorList>
            <person name="Petersen C."/>
        </authorList>
    </citation>
    <scope>NUCLEOTIDE SEQUENCE</scope>
    <source>
        <strain evidence="1">IBT 29864</strain>
    </source>
</reference>
<evidence type="ECO:0000313" key="1">
    <source>
        <dbReference type="EMBL" id="KAJ5368983.1"/>
    </source>
</evidence>